<protein>
    <recommendedName>
        <fullName evidence="5">Response regulatory domain-containing protein</fullName>
    </recommendedName>
</protein>
<comment type="caution">
    <text evidence="6">The sequence shown here is derived from an EMBL/GenBank/DDBJ whole genome shotgun (WGS) entry which is preliminary data.</text>
</comment>
<dbReference type="InterPro" id="IPR011006">
    <property type="entry name" value="CheY-like_superfamily"/>
</dbReference>
<keyword evidence="1 4" id="KW-0597">Phosphoprotein</keyword>
<reference evidence="6 7" key="1">
    <citation type="journal article" date="2016" name="Environ. Microbiol.">
        <title>New Methyloceanibacter diversity from North Sea sediments includes methanotroph containing solely the soluble methane monooxygenase.</title>
        <authorList>
            <person name="Vekeman B."/>
            <person name="Kerckhof F.M."/>
            <person name="Cremers G."/>
            <person name="de Vos P."/>
            <person name="Vandamme P."/>
            <person name="Boon N."/>
            <person name="Op den Camp H.J."/>
            <person name="Heylen K."/>
        </authorList>
    </citation>
    <scope>NUCLEOTIDE SEQUENCE [LARGE SCALE GENOMIC DNA]</scope>
    <source>
        <strain evidence="6 7">R-67175</strain>
    </source>
</reference>
<keyword evidence="7" id="KW-1185">Reference proteome</keyword>
<proteinExistence type="predicted"/>
<feature type="domain" description="Response regulatory" evidence="5">
    <location>
        <begin position="5"/>
        <end position="123"/>
    </location>
</feature>
<dbReference type="Pfam" id="PF00072">
    <property type="entry name" value="Response_reg"/>
    <property type="match status" value="1"/>
</dbReference>
<evidence type="ECO:0000256" key="4">
    <source>
        <dbReference type="PROSITE-ProRule" id="PRU00169"/>
    </source>
</evidence>
<organism evidence="6 7">
    <name type="scientific">Methyloceanibacter superfactus</name>
    <dbReference type="NCBI Taxonomy" id="1774969"/>
    <lineage>
        <taxon>Bacteria</taxon>
        <taxon>Pseudomonadati</taxon>
        <taxon>Pseudomonadota</taxon>
        <taxon>Alphaproteobacteria</taxon>
        <taxon>Hyphomicrobiales</taxon>
        <taxon>Hyphomicrobiaceae</taxon>
        <taxon>Methyloceanibacter</taxon>
    </lineage>
</organism>
<dbReference type="PANTHER" id="PTHR44591:SF3">
    <property type="entry name" value="RESPONSE REGULATORY DOMAIN-CONTAINING PROTEIN"/>
    <property type="match status" value="1"/>
</dbReference>
<evidence type="ECO:0000313" key="6">
    <source>
        <dbReference type="EMBL" id="ODR99793.1"/>
    </source>
</evidence>
<dbReference type="Gene3D" id="3.40.50.2300">
    <property type="match status" value="1"/>
</dbReference>
<evidence type="ECO:0000259" key="5">
    <source>
        <dbReference type="PROSITE" id="PS50110"/>
    </source>
</evidence>
<dbReference type="STRING" id="1774969.AUC69_09045"/>
<dbReference type="EMBL" id="LPWF01000016">
    <property type="protein sequence ID" value="ODR99793.1"/>
    <property type="molecule type" value="Genomic_DNA"/>
</dbReference>
<dbReference type="InterPro" id="IPR050595">
    <property type="entry name" value="Bact_response_regulator"/>
</dbReference>
<dbReference type="AlphaFoldDB" id="A0A1E3W216"/>
<evidence type="ECO:0000313" key="7">
    <source>
        <dbReference type="Proteomes" id="UP000094472"/>
    </source>
</evidence>
<dbReference type="SUPFAM" id="SSF52172">
    <property type="entry name" value="CheY-like"/>
    <property type="match status" value="1"/>
</dbReference>
<dbReference type="SMART" id="SM00448">
    <property type="entry name" value="REC"/>
    <property type="match status" value="1"/>
</dbReference>
<dbReference type="PROSITE" id="PS50110">
    <property type="entry name" value="RESPONSE_REGULATORY"/>
    <property type="match status" value="1"/>
</dbReference>
<keyword evidence="3" id="KW-0804">Transcription</keyword>
<sequence>MTSLQVLQVEDQDDIRDIVKISLGVDPDIALRTAASGMEALNLLSDGFKPDVILLDVMMPEIDGIETLARLRGLPGHARTPVIFMTARTMDHERSRYMDLGALGVIAKPFDPMTLAKNVRDILARSSA</sequence>
<evidence type="ECO:0000256" key="2">
    <source>
        <dbReference type="ARBA" id="ARBA00023015"/>
    </source>
</evidence>
<dbReference type="Proteomes" id="UP000094472">
    <property type="component" value="Unassembled WGS sequence"/>
</dbReference>
<dbReference type="RefSeq" id="WP_069441338.1">
    <property type="nucleotide sequence ID" value="NZ_LPWF01000016.1"/>
</dbReference>
<evidence type="ECO:0000256" key="3">
    <source>
        <dbReference type="ARBA" id="ARBA00023163"/>
    </source>
</evidence>
<evidence type="ECO:0000256" key="1">
    <source>
        <dbReference type="ARBA" id="ARBA00022553"/>
    </source>
</evidence>
<keyword evidence="2" id="KW-0805">Transcription regulation</keyword>
<accession>A0A1E3W216</accession>
<dbReference type="InterPro" id="IPR001789">
    <property type="entry name" value="Sig_transdc_resp-reg_receiver"/>
</dbReference>
<feature type="modified residue" description="4-aspartylphosphate" evidence="4">
    <location>
        <position position="56"/>
    </location>
</feature>
<dbReference type="GO" id="GO:0000160">
    <property type="term" value="P:phosphorelay signal transduction system"/>
    <property type="evidence" value="ECO:0007669"/>
    <property type="project" value="InterPro"/>
</dbReference>
<gene>
    <name evidence="6" type="ORF">AUC69_09045</name>
</gene>
<name>A0A1E3W216_9HYPH</name>
<dbReference type="PANTHER" id="PTHR44591">
    <property type="entry name" value="STRESS RESPONSE REGULATOR PROTEIN 1"/>
    <property type="match status" value="1"/>
</dbReference>